<evidence type="ECO:0000313" key="11">
    <source>
        <dbReference type="Proteomes" id="UP000660708"/>
    </source>
</evidence>
<dbReference type="Pfam" id="PF12704">
    <property type="entry name" value="MacB_PCD"/>
    <property type="match status" value="1"/>
</dbReference>
<feature type="transmembrane region" description="Helical" evidence="7">
    <location>
        <begin position="320"/>
        <end position="345"/>
    </location>
</feature>
<keyword evidence="5 7" id="KW-1133">Transmembrane helix</keyword>
<comment type="subcellular location">
    <subcellularLocation>
        <location evidence="1">Cell membrane</location>
        <topology evidence="1">Multi-pass membrane protein</topology>
    </subcellularLocation>
</comment>
<gene>
    <name evidence="10" type="ORF">PPEP_a4151</name>
</gene>
<accession>A0A8I0T3V6</accession>
<evidence type="ECO:0000259" key="8">
    <source>
        <dbReference type="Pfam" id="PF02687"/>
    </source>
</evidence>
<dbReference type="GO" id="GO:0098797">
    <property type="term" value="C:plasma membrane protein complex"/>
    <property type="evidence" value="ECO:0007669"/>
    <property type="project" value="TreeGrafter"/>
</dbReference>
<evidence type="ECO:0000256" key="4">
    <source>
        <dbReference type="ARBA" id="ARBA00022692"/>
    </source>
</evidence>
<evidence type="ECO:0000259" key="9">
    <source>
        <dbReference type="Pfam" id="PF12704"/>
    </source>
</evidence>
<dbReference type="AlphaFoldDB" id="A0A8I0T3V6"/>
<evidence type="ECO:0000256" key="1">
    <source>
        <dbReference type="ARBA" id="ARBA00004651"/>
    </source>
</evidence>
<dbReference type="PANTHER" id="PTHR30489:SF0">
    <property type="entry name" value="LIPOPROTEIN-RELEASING SYSTEM TRANSMEMBRANE PROTEIN LOLE"/>
    <property type="match status" value="1"/>
</dbReference>
<feature type="transmembrane region" description="Helical" evidence="7">
    <location>
        <begin position="268"/>
        <end position="293"/>
    </location>
</feature>
<comment type="caution">
    <text evidence="10">The sequence shown here is derived from an EMBL/GenBank/DDBJ whole genome shotgun (WGS) entry which is preliminary data.</text>
</comment>
<dbReference type="Proteomes" id="UP000660708">
    <property type="component" value="Unassembled WGS sequence"/>
</dbReference>
<keyword evidence="3" id="KW-1003">Cell membrane</keyword>
<evidence type="ECO:0000313" key="10">
    <source>
        <dbReference type="EMBL" id="MBE0344629.1"/>
    </source>
</evidence>
<keyword evidence="6 7" id="KW-0472">Membrane</keyword>
<proteinExistence type="inferred from homology"/>
<comment type="similarity">
    <text evidence="2">Belongs to the ABC-4 integral membrane protein family. LolC/E subfamily.</text>
</comment>
<dbReference type="InterPro" id="IPR003838">
    <property type="entry name" value="ABC3_permease_C"/>
</dbReference>
<keyword evidence="11" id="KW-1185">Reference proteome</keyword>
<evidence type="ECO:0000256" key="7">
    <source>
        <dbReference type="SAM" id="Phobius"/>
    </source>
</evidence>
<name>A0A8I0T3V6_9GAMM</name>
<organism evidence="10 11">
    <name type="scientific">Pseudoalteromonas peptidolytica F12-50-A1</name>
    <dbReference type="NCBI Taxonomy" id="1315280"/>
    <lineage>
        <taxon>Bacteria</taxon>
        <taxon>Pseudomonadati</taxon>
        <taxon>Pseudomonadota</taxon>
        <taxon>Gammaproteobacteria</taxon>
        <taxon>Alteromonadales</taxon>
        <taxon>Pseudoalteromonadaceae</taxon>
        <taxon>Pseudoalteromonas</taxon>
    </lineage>
</organism>
<dbReference type="Pfam" id="PF02687">
    <property type="entry name" value="FtsX"/>
    <property type="match status" value="1"/>
</dbReference>
<feature type="transmembrane region" description="Helical" evidence="7">
    <location>
        <begin position="20"/>
        <end position="43"/>
    </location>
</feature>
<protein>
    <submittedName>
        <fullName evidence="10">Putative ABC transport system permease protein</fullName>
    </submittedName>
</protein>
<evidence type="ECO:0000256" key="5">
    <source>
        <dbReference type="ARBA" id="ARBA00022989"/>
    </source>
</evidence>
<reference evidence="10 11" key="1">
    <citation type="submission" date="2015-06" db="EMBL/GenBank/DDBJ databases">
        <title>Genome sequence of Pseudoalteromonas peptidolytica.</title>
        <authorList>
            <person name="Xie B.-B."/>
            <person name="Rong J.-C."/>
            <person name="Qin Q.-L."/>
            <person name="Zhang Y.-Z."/>
        </authorList>
    </citation>
    <scope>NUCLEOTIDE SEQUENCE [LARGE SCALE GENOMIC DNA]</scope>
    <source>
        <strain evidence="10 11">F12-50-A1</strain>
    </source>
</reference>
<feature type="domain" description="MacB-like periplasmic core" evidence="9">
    <location>
        <begin position="18"/>
        <end position="235"/>
    </location>
</feature>
<keyword evidence="4 7" id="KW-0812">Transmembrane</keyword>
<evidence type="ECO:0000256" key="2">
    <source>
        <dbReference type="ARBA" id="ARBA00005236"/>
    </source>
</evidence>
<dbReference type="PANTHER" id="PTHR30489">
    <property type="entry name" value="LIPOPROTEIN-RELEASING SYSTEM TRANSMEMBRANE PROTEIN LOLE"/>
    <property type="match status" value="1"/>
</dbReference>
<evidence type="ECO:0000256" key="3">
    <source>
        <dbReference type="ARBA" id="ARBA00022475"/>
    </source>
</evidence>
<evidence type="ECO:0000256" key="6">
    <source>
        <dbReference type="ARBA" id="ARBA00023136"/>
    </source>
</evidence>
<dbReference type="GO" id="GO:0044874">
    <property type="term" value="P:lipoprotein localization to outer membrane"/>
    <property type="evidence" value="ECO:0007669"/>
    <property type="project" value="TreeGrafter"/>
</dbReference>
<dbReference type="InterPro" id="IPR051447">
    <property type="entry name" value="Lipoprotein-release_system"/>
</dbReference>
<feature type="transmembrane region" description="Helical" evidence="7">
    <location>
        <begin position="365"/>
        <end position="386"/>
    </location>
</feature>
<sequence length="404" mass="44134">MRWCYFALLNVIRNMRRSILAVTIIAVAMVAILTTSGFALFTYQSLAEKAARDEGNFIVTHQDHELEEDMPLQYGLGDISSLHTALNADEAVKAALPRVKFSGLASNGDKSLIFMGLGVDSEEFMVKGPIFSLLEGRLLSSYTDPQALPQLLLAKGLAKSLKVSIGDVVTLMTTTTSGALNAVDFEVIGIYTTGIPELDKRQLYAALDQAQALLNTTKISSLSVYLFDLAATAETMSYYQQLEQDYAYTPWWDKAFYYQSVQSLYNRIFGLLGVMLVLLVLFAVSNTMTLSVAERTREIGTLRALGIYQSEILRNFTLEAVTIALIGVVIGVVAAWLVSLVIMMLGIEMPPPPGSEQGYPLVVLFSWHIALMSAVAILVISVLAALRAAHQGCKNTIVEALSHV</sequence>
<feature type="domain" description="ABC3 transporter permease C-terminal" evidence="8">
    <location>
        <begin position="271"/>
        <end position="386"/>
    </location>
</feature>
<dbReference type="InterPro" id="IPR025857">
    <property type="entry name" value="MacB_PCD"/>
</dbReference>
<dbReference type="RefSeq" id="WP_147388753.1">
    <property type="nucleotide sequence ID" value="NZ_AQHF01000016.1"/>
</dbReference>
<dbReference type="EMBL" id="AQHF01000016">
    <property type="protein sequence ID" value="MBE0344629.1"/>
    <property type="molecule type" value="Genomic_DNA"/>
</dbReference>